<dbReference type="RefSeq" id="XP_009552611.1">
    <property type="nucleotide sequence ID" value="XM_009554316.1"/>
</dbReference>
<dbReference type="CDD" id="cd00132">
    <property type="entry name" value="CRIB"/>
    <property type="match status" value="1"/>
</dbReference>
<dbReference type="Gene3D" id="3.90.810.10">
    <property type="entry name" value="CRIB domain"/>
    <property type="match status" value="1"/>
</dbReference>
<dbReference type="InterPro" id="IPR011026">
    <property type="entry name" value="WAS_C"/>
</dbReference>
<comment type="subcellular location">
    <subcellularLocation>
        <location evidence="1">Cytoplasm</location>
        <location evidence="1">Cytoskeleton</location>
    </subcellularLocation>
</comment>
<keyword evidence="2" id="KW-0963">Cytoplasm</keyword>
<dbReference type="GeneID" id="20672463"/>
<dbReference type="Pfam" id="PF00568">
    <property type="entry name" value="WH1"/>
    <property type="match status" value="1"/>
</dbReference>
<dbReference type="InParanoid" id="W4JQK0"/>
<dbReference type="InterPro" id="IPR036936">
    <property type="entry name" value="CRIB_dom_sf"/>
</dbReference>
<dbReference type="KEGG" id="hir:HETIRDRAFT_390727"/>
<dbReference type="SMART" id="SM00461">
    <property type="entry name" value="WH1"/>
    <property type="match status" value="1"/>
</dbReference>
<feature type="compositionally biased region" description="Low complexity" evidence="5">
    <location>
        <begin position="218"/>
        <end position="228"/>
    </location>
</feature>
<feature type="non-terminal residue" evidence="8">
    <location>
        <position position="243"/>
    </location>
</feature>
<evidence type="ECO:0000259" key="7">
    <source>
        <dbReference type="PROSITE" id="PS50229"/>
    </source>
</evidence>
<dbReference type="Gene3D" id="2.30.29.30">
    <property type="entry name" value="Pleckstrin-homology domain (PH domain)/Phosphotyrosine-binding domain (PTB)"/>
    <property type="match status" value="1"/>
</dbReference>
<dbReference type="GO" id="GO:0007015">
    <property type="term" value="P:actin filament organization"/>
    <property type="evidence" value="ECO:0007669"/>
    <property type="project" value="InterPro"/>
</dbReference>
<feature type="region of interest" description="Disordered" evidence="5">
    <location>
        <begin position="217"/>
        <end position="243"/>
    </location>
</feature>
<dbReference type="InterPro" id="IPR000095">
    <property type="entry name" value="CRIB_dom"/>
</dbReference>
<dbReference type="FunFam" id="2.30.29.30:FF:000281">
    <property type="entry name" value="Actin associated protein"/>
    <property type="match status" value="1"/>
</dbReference>
<dbReference type="SUPFAM" id="SSF47912">
    <property type="entry name" value="Wiscott-Aldrich syndrome protein, WASP, C-terminal domain"/>
    <property type="match status" value="1"/>
</dbReference>
<dbReference type="STRING" id="747525.W4JQK0"/>
<dbReference type="Pfam" id="PF00786">
    <property type="entry name" value="PBD"/>
    <property type="match status" value="1"/>
</dbReference>
<evidence type="ECO:0000256" key="5">
    <source>
        <dbReference type="SAM" id="MobiDB-lite"/>
    </source>
</evidence>
<sequence length="243" mass="26960">MPVQSTLTADEKNKLKAAIVPTGKIQTAALARIYFAHPDPNSWSYGGLQGALAFVMDNNKNTFFLRMVDLVGTRGVIWEHELYEGFEYFQDRLFFHSFPGDKCMIGLVFAEESEAKIFFKKVTKRKDTKSKPAKAPSTKKTSSNKSGKIDKSLISGPTEGSFKHVGHMGYDSEKGFVSSGVDPSWNTFLTDLESHGIDHELINQNMDFIKDFVRDAQKTAAATTAPPAAKKKKPPPPAPRRNV</sequence>
<evidence type="ECO:0000256" key="1">
    <source>
        <dbReference type="ARBA" id="ARBA00004245"/>
    </source>
</evidence>
<dbReference type="OrthoDB" id="8963340at2759"/>
<gene>
    <name evidence="8" type="ORF">HETIRDRAFT_390727</name>
</gene>
<evidence type="ECO:0000313" key="8">
    <source>
        <dbReference type="EMBL" id="ETW75166.1"/>
    </source>
</evidence>
<name>W4JQK0_HETIT</name>
<feature type="domain" description="WH1" evidence="7">
    <location>
        <begin position="18"/>
        <end position="129"/>
    </location>
</feature>
<dbReference type="GO" id="GO:0071933">
    <property type="term" value="F:Arp2/3 complex binding"/>
    <property type="evidence" value="ECO:0007669"/>
    <property type="project" value="UniProtKB-ARBA"/>
</dbReference>
<evidence type="ECO:0000256" key="3">
    <source>
        <dbReference type="ARBA" id="ARBA00022553"/>
    </source>
</evidence>
<evidence type="ECO:0008006" key="10">
    <source>
        <dbReference type="Google" id="ProtNLM"/>
    </source>
</evidence>
<dbReference type="InterPro" id="IPR033927">
    <property type="entry name" value="WASPfam_EVH1"/>
</dbReference>
<feature type="domain" description="CRIB" evidence="6">
    <location>
        <begin position="154"/>
        <end position="169"/>
    </location>
</feature>
<evidence type="ECO:0000256" key="2">
    <source>
        <dbReference type="ARBA" id="ARBA00022490"/>
    </source>
</evidence>
<keyword evidence="9" id="KW-1185">Reference proteome</keyword>
<dbReference type="Proteomes" id="UP000030671">
    <property type="component" value="Unassembled WGS sequence"/>
</dbReference>
<dbReference type="GO" id="GO:0030479">
    <property type="term" value="C:actin cortical patch"/>
    <property type="evidence" value="ECO:0007669"/>
    <property type="project" value="UniProtKB-ARBA"/>
</dbReference>
<dbReference type="GO" id="GO:0008092">
    <property type="term" value="F:cytoskeletal protein binding"/>
    <property type="evidence" value="ECO:0007669"/>
    <property type="project" value="UniProtKB-ARBA"/>
</dbReference>
<protein>
    <recommendedName>
        <fullName evidence="10">WH1 domain-containing protein</fullName>
    </recommendedName>
</protein>
<proteinExistence type="predicted"/>
<evidence type="ECO:0000313" key="9">
    <source>
        <dbReference type="Proteomes" id="UP000030671"/>
    </source>
</evidence>
<keyword evidence="3" id="KW-0597">Phosphoprotein</keyword>
<organism evidence="8 9">
    <name type="scientific">Heterobasidion irregulare (strain TC 32-1)</name>
    <dbReference type="NCBI Taxonomy" id="747525"/>
    <lineage>
        <taxon>Eukaryota</taxon>
        <taxon>Fungi</taxon>
        <taxon>Dikarya</taxon>
        <taxon>Basidiomycota</taxon>
        <taxon>Agaricomycotina</taxon>
        <taxon>Agaricomycetes</taxon>
        <taxon>Russulales</taxon>
        <taxon>Bondarzewiaceae</taxon>
        <taxon>Heterobasidion</taxon>
        <taxon>Heterobasidion annosum species complex</taxon>
    </lineage>
</organism>
<dbReference type="PROSITE" id="PS50108">
    <property type="entry name" value="CRIB"/>
    <property type="match status" value="1"/>
</dbReference>
<dbReference type="AlphaFoldDB" id="W4JQK0"/>
<dbReference type="CDD" id="cd01205">
    <property type="entry name" value="EVH1_WASP-like"/>
    <property type="match status" value="1"/>
</dbReference>
<accession>W4JQK0</accession>
<keyword evidence="4" id="KW-0206">Cytoskeleton</keyword>
<evidence type="ECO:0000259" key="6">
    <source>
        <dbReference type="PROSITE" id="PS50108"/>
    </source>
</evidence>
<dbReference type="PROSITE" id="PS50229">
    <property type="entry name" value="WH1"/>
    <property type="match status" value="1"/>
</dbReference>
<dbReference type="InterPro" id="IPR011993">
    <property type="entry name" value="PH-like_dom_sf"/>
</dbReference>
<dbReference type="EMBL" id="KI925466">
    <property type="protein sequence ID" value="ETW75166.1"/>
    <property type="molecule type" value="Genomic_DNA"/>
</dbReference>
<feature type="compositionally biased region" description="Low complexity" evidence="5">
    <location>
        <begin position="133"/>
        <end position="146"/>
    </location>
</feature>
<dbReference type="SUPFAM" id="SSF50729">
    <property type="entry name" value="PH domain-like"/>
    <property type="match status" value="1"/>
</dbReference>
<dbReference type="eggNOG" id="KOG3671">
    <property type="taxonomic scope" value="Eukaryota"/>
</dbReference>
<dbReference type="HOGENOM" id="CLU_015385_2_0_1"/>
<dbReference type="InterPro" id="IPR000697">
    <property type="entry name" value="WH1/EVH1_dom"/>
</dbReference>
<reference evidence="8 9" key="1">
    <citation type="journal article" date="2012" name="New Phytol.">
        <title>Insight into trade-off between wood decay and parasitism from the genome of a fungal forest pathogen.</title>
        <authorList>
            <person name="Olson A."/>
            <person name="Aerts A."/>
            <person name="Asiegbu F."/>
            <person name="Belbahri L."/>
            <person name="Bouzid O."/>
            <person name="Broberg A."/>
            <person name="Canback B."/>
            <person name="Coutinho P.M."/>
            <person name="Cullen D."/>
            <person name="Dalman K."/>
            <person name="Deflorio G."/>
            <person name="van Diepen L.T."/>
            <person name="Dunand C."/>
            <person name="Duplessis S."/>
            <person name="Durling M."/>
            <person name="Gonthier P."/>
            <person name="Grimwood J."/>
            <person name="Fossdal C.G."/>
            <person name="Hansson D."/>
            <person name="Henrissat B."/>
            <person name="Hietala A."/>
            <person name="Himmelstrand K."/>
            <person name="Hoffmeister D."/>
            <person name="Hogberg N."/>
            <person name="James T.Y."/>
            <person name="Karlsson M."/>
            <person name="Kohler A."/>
            <person name="Kues U."/>
            <person name="Lee Y.H."/>
            <person name="Lin Y.C."/>
            <person name="Lind M."/>
            <person name="Lindquist E."/>
            <person name="Lombard V."/>
            <person name="Lucas S."/>
            <person name="Lunden K."/>
            <person name="Morin E."/>
            <person name="Murat C."/>
            <person name="Park J."/>
            <person name="Raffaello T."/>
            <person name="Rouze P."/>
            <person name="Salamov A."/>
            <person name="Schmutz J."/>
            <person name="Solheim H."/>
            <person name="Stahlberg J."/>
            <person name="Velez H."/>
            <person name="de Vries R.P."/>
            <person name="Wiebenga A."/>
            <person name="Woodward S."/>
            <person name="Yakovlev I."/>
            <person name="Garbelotto M."/>
            <person name="Martin F."/>
            <person name="Grigoriev I.V."/>
            <person name="Stenlid J."/>
        </authorList>
    </citation>
    <scope>NUCLEOTIDE SEQUENCE [LARGE SCALE GENOMIC DNA]</scope>
    <source>
        <strain evidence="8 9">TC 32-1</strain>
    </source>
</reference>
<feature type="region of interest" description="Disordered" evidence="5">
    <location>
        <begin position="129"/>
        <end position="158"/>
    </location>
</feature>
<evidence type="ECO:0000256" key="4">
    <source>
        <dbReference type="ARBA" id="ARBA00023212"/>
    </source>
</evidence>